<proteinExistence type="predicted"/>
<dbReference type="SUPFAM" id="SSF55781">
    <property type="entry name" value="GAF domain-like"/>
    <property type="match status" value="1"/>
</dbReference>
<dbReference type="PROSITE" id="PS50109">
    <property type="entry name" value="HIS_KIN"/>
    <property type="match status" value="1"/>
</dbReference>
<dbReference type="SMART" id="SM00065">
    <property type="entry name" value="GAF"/>
    <property type="match status" value="1"/>
</dbReference>
<keyword evidence="5" id="KW-1185">Reference proteome</keyword>
<comment type="catalytic activity">
    <reaction evidence="1">
        <text>ATP + protein L-histidine = ADP + protein N-phospho-L-histidine.</text>
        <dbReference type="EC" id="2.7.13.3"/>
    </reaction>
</comment>
<dbReference type="InterPro" id="IPR029016">
    <property type="entry name" value="GAF-like_dom_sf"/>
</dbReference>
<dbReference type="InterPro" id="IPR004358">
    <property type="entry name" value="Sig_transdc_His_kin-like_C"/>
</dbReference>
<reference evidence="4 5" key="1">
    <citation type="submission" date="2017-07" db="EMBL/GenBank/DDBJ databases">
        <title>Phenotypical and genomic characterization of a clinical isolate of Shewanella bicestrii sp. nov. producing an extended-spectrum beta-lactamase and a new oxacillinase variant.</title>
        <authorList>
            <person name="Jousset A.B."/>
            <person name="Bonnin R.A."/>
            <person name="Girlich D."/>
            <person name="Dabos L."/>
            <person name="Potron A."/>
            <person name="Dortet L."/>
            <person name="Glaser P."/>
            <person name="Naas T."/>
        </authorList>
    </citation>
    <scope>NUCLEOTIDE SEQUENCE [LARGE SCALE GENOMIC DNA]</scope>
    <source>
        <strain evidence="4 5">JAB-1</strain>
    </source>
</reference>
<dbReference type="InterPro" id="IPR003594">
    <property type="entry name" value="HATPase_dom"/>
</dbReference>
<evidence type="ECO:0000256" key="1">
    <source>
        <dbReference type="ARBA" id="ARBA00000085"/>
    </source>
</evidence>
<dbReference type="PRINTS" id="PR00344">
    <property type="entry name" value="BCTRLSENSOR"/>
</dbReference>
<protein>
    <recommendedName>
        <fullName evidence="2">histidine kinase</fullName>
        <ecNumber evidence="2">2.7.13.3</ecNumber>
    </recommendedName>
</protein>
<dbReference type="InterPro" id="IPR003018">
    <property type="entry name" value="GAF"/>
</dbReference>
<dbReference type="InterPro" id="IPR036097">
    <property type="entry name" value="HisK_dim/P_sf"/>
</dbReference>
<dbReference type="SMART" id="SM00387">
    <property type="entry name" value="HATPase_c"/>
    <property type="match status" value="1"/>
</dbReference>
<dbReference type="GO" id="GO:0000155">
    <property type="term" value="F:phosphorelay sensor kinase activity"/>
    <property type="evidence" value="ECO:0007669"/>
    <property type="project" value="InterPro"/>
</dbReference>
<name>A0A220UNR5_9GAMM</name>
<dbReference type="Proteomes" id="UP000198367">
    <property type="component" value="Chromosome"/>
</dbReference>
<dbReference type="Gene3D" id="3.30.450.40">
    <property type="match status" value="1"/>
</dbReference>
<dbReference type="EC" id="2.7.13.3" evidence="2"/>
<dbReference type="AlphaFoldDB" id="A0A220UNR5"/>
<sequence length="453" mass="51012">MTRMLDRILFDVSRSSIIDGGDLVEASQLIVSSVCQGLKITRAGIWLWSEDHRSMHCFYLLDNMHRQEALILARQDYPHYFSLLDNERAIVANHAQTDGVTHEFVNAYLVPNRISSLLDSPIRHRGKMVGIICSEHQGVPREWTRDERAFASALADLFGRAMSAKEILDYQNQLKAINADLEAQVSQRTQELETALSDLRSIQHHLVENEKMAALGSLVAGVAHEVNTPLGIAVTSVTHCLDEVALLKTAFKQNDLDEDKFLFFINTMQDGLGLIERNLSRAAELVHNFKRTAADQSVLERERFNLKTYIFQIFSSLRPLMRKKNIVLNVELDDDIFIESYPGAIAQIFTNLVANSFRHGFPESFSGDKSIIIRVQKQDSNICMQYQDNGVGMSDEVKLKAFEPFFTTARKDGGTGLGMSIIYNLVTQKLHGTILLTSSPDQGVKVEIQIPEK</sequence>
<dbReference type="PANTHER" id="PTHR43065">
    <property type="entry name" value="SENSOR HISTIDINE KINASE"/>
    <property type="match status" value="1"/>
</dbReference>
<evidence type="ECO:0000256" key="2">
    <source>
        <dbReference type="ARBA" id="ARBA00012438"/>
    </source>
</evidence>
<dbReference type="InterPro" id="IPR005467">
    <property type="entry name" value="His_kinase_dom"/>
</dbReference>
<dbReference type="Pfam" id="PF01590">
    <property type="entry name" value="GAF"/>
    <property type="match status" value="1"/>
</dbReference>
<dbReference type="FunFam" id="1.10.287.130:FF:000128">
    <property type="entry name" value="Sensory box sensor histidine kinase"/>
    <property type="match status" value="1"/>
</dbReference>
<dbReference type="EMBL" id="CP022358">
    <property type="protein sequence ID" value="ASK69857.1"/>
    <property type="molecule type" value="Genomic_DNA"/>
</dbReference>
<accession>A0A220UNR5</accession>
<evidence type="ECO:0000313" key="5">
    <source>
        <dbReference type="Proteomes" id="UP000198367"/>
    </source>
</evidence>
<feature type="domain" description="Histidine kinase" evidence="3">
    <location>
        <begin position="221"/>
        <end position="453"/>
    </location>
</feature>
<evidence type="ECO:0000259" key="3">
    <source>
        <dbReference type="PROSITE" id="PS50109"/>
    </source>
</evidence>
<dbReference type="Gene3D" id="1.10.287.130">
    <property type="match status" value="1"/>
</dbReference>
<dbReference type="RefSeq" id="WP_089068157.1">
    <property type="nucleotide sequence ID" value="NZ_CP022358.1"/>
</dbReference>
<dbReference type="SUPFAM" id="SSF47384">
    <property type="entry name" value="Homodimeric domain of signal transducing histidine kinase"/>
    <property type="match status" value="1"/>
</dbReference>
<dbReference type="Gene3D" id="3.30.565.10">
    <property type="entry name" value="Histidine kinase-like ATPase, C-terminal domain"/>
    <property type="match status" value="1"/>
</dbReference>
<gene>
    <name evidence="4" type="ORF">CF168_13890</name>
</gene>
<dbReference type="SUPFAM" id="SSF55874">
    <property type="entry name" value="ATPase domain of HSP90 chaperone/DNA topoisomerase II/histidine kinase"/>
    <property type="match status" value="1"/>
</dbReference>
<evidence type="ECO:0000313" key="4">
    <source>
        <dbReference type="EMBL" id="ASK69857.1"/>
    </source>
</evidence>
<dbReference type="InterPro" id="IPR036890">
    <property type="entry name" value="HATPase_C_sf"/>
</dbReference>
<dbReference type="Pfam" id="PF02518">
    <property type="entry name" value="HATPase_c"/>
    <property type="match status" value="1"/>
</dbReference>
<organism evidence="4 5">
    <name type="scientific">Shewanella bicestrii</name>
    <dbReference type="NCBI Taxonomy" id="2018305"/>
    <lineage>
        <taxon>Bacteria</taxon>
        <taxon>Pseudomonadati</taxon>
        <taxon>Pseudomonadota</taxon>
        <taxon>Gammaproteobacteria</taxon>
        <taxon>Alteromonadales</taxon>
        <taxon>Shewanellaceae</taxon>
        <taxon>Shewanella</taxon>
    </lineage>
</organism>
<dbReference type="KEGG" id="sbj:CF168_13890"/>